<protein>
    <submittedName>
        <fullName evidence="3">Uncharacterized protein</fullName>
    </submittedName>
</protein>
<comment type="similarity">
    <text evidence="1">Belongs to the asaB hydroxylase/desaturase family.</text>
</comment>
<accession>A0A5N6E1W9</accession>
<evidence type="ECO:0000256" key="2">
    <source>
        <dbReference type="SAM" id="MobiDB-lite"/>
    </source>
</evidence>
<dbReference type="PANTHER" id="PTHR34598">
    <property type="entry name" value="BLL6449 PROTEIN"/>
    <property type="match status" value="1"/>
</dbReference>
<organism evidence="3 4">
    <name type="scientific">Aspergillus parasiticus</name>
    <dbReference type="NCBI Taxonomy" id="5067"/>
    <lineage>
        <taxon>Eukaryota</taxon>
        <taxon>Fungi</taxon>
        <taxon>Dikarya</taxon>
        <taxon>Ascomycota</taxon>
        <taxon>Pezizomycotina</taxon>
        <taxon>Eurotiomycetes</taxon>
        <taxon>Eurotiomycetidae</taxon>
        <taxon>Eurotiales</taxon>
        <taxon>Aspergillaceae</taxon>
        <taxon>Aspergillus</taxon>
        <taxon>Aspergillus subgen. Circumdati</taxon>
    </lineage>
</organism>
<evidence type="ECO:0000256" key="1">
    <source>
        <dbReference type="ARBA" id="ARBA00023604"/>
    </source>
</evidence>
<dbReference type="GO" id="GO:0016491">
    <property type="term" value="F:oxidoreductase activity"/>
    <property type="evidence" value="ECO:0007669"/>
    <property type="project" value="InterPro"/>
</dbReference>
<dbReference type="InterPro" id="IPR044053">
    <property type="entry name" value="AsaB-like"/>
</dbReference>
<gene>
    <name evidence="3" type="ORF">BDV34DRAFT_219393</name>
</gene>
<dbReference type="VEuPathDB" id="FungiDB:BDV34DRAFT_219393"/>
<name>A0A5N6E1W9_ASPPA</name>
<dbReference type="PANTHER" id="PTHR34598:SF3">
    <property type="entry name" value="OXIDOREDUCTASE AN1597"/>
    <property type="match status" value="1"/>
</dbReference>
<dbReference type="EMBL" id="ML734938">
    <property type="protein sequence ID" value="KAB8211438.1"/>
    <property type="molecule type" value="Genomic_DNA"/>
</dbReference>
<dbReference type="OMA" id="REIYFPE"/>
<reference evidence="3 4" key="1">
    <citation type="submission" date="2019-04" db="EMBL/GenBank/DDBJ databases">
        <title>Fungal friends and foes A comparative genomics study of 23 Aspergillus species from section Flavi.</title>
        <authorList>
            <consortium name="DOE Joint Genome Institute"/>
            <person name="Kjaerbolling I."/>
            <person name="Vesth T.C."/>
            <person name="Frisvad J.C."/>
            <person name="Nybo J.L."/>
            <person name="Theobald S."/>
            <person name="Kildgaard S."/>
            <person name="Petersen T.I."/>
            <person name="Kuo A."/>
            <person name="Sato A."/>
            <person name="Lyhne E.K."/>
            <person name="Kogle M.E."/>
            <person name="Wiebenga A."/>
            <person name="Kun R.S."/>
            <person name="Lubbers R.J."/>
            <person name="Makela M.R."/>
            <person name="Barry K."/>
            <person name="Chovatia M."/>
            <person name="Clum A."/>
            <person name="Daum C."/>
            <person name="Haridas S."/>
            <person name="He G."/>
            <person name="LaButti K."/>
            <person name="Lipzen A."/>
            <person name="Mondo S."/>
            <person name="Pangilinan J."/>
            <person name="Riley R."/>
            <person name="Salamov A."/>
            <person name="Simmons B.A."/>
            <person name="Magnuson J.K."/>
            <person name="Henrissat B."/>
            <person name="Mortensen U.H."/>
            <person name="Larsen T.O."/>
            <person name="De vries R.P."/>
            <person name="Grigoriev I.V."/>
            <person name="Machida M."/>
            <person name="Baker S.E."/>
            <person name="Andersen M.R."/>
        </authorList>
    </citation>
    <scope>NUCLEOTIDE SEQUENCE [LARGE SCALE GENOMIC DNA]</scope>
    <source>
        <strain evidence="3 4">CBS 117618</strain>
    </source>
</reference>
<sequence>MDMATTPTHWGEFRYLTRGAKPAPRKEVYLLPSLSEFGDVRTLPLTDMKPSLELGDESPYKLSIHGFTARRHHSSLHVAPYDRTSWNNEYLLREIYFPEVQALVQKVTGCKKVVISAAVLRSEVYHESDPAPAPQTEENGQNPDEDQIPKTFPPIWGNSTTDGICPAPKVHLDLSPKGARYHIRKYHREVASAAERVIKAENRLLKSGVQWDDLKDFYRGEQKGDDGIPRFALFSIWRPLKTVHRDPLALSPCASFPESDYVPDDQVEPMDSHIPAHLSRIIDPNAPNLNAANEQQVRDVTLHEENGTYQSQGYLAYGPRDEEQKAHDWHFISEQQPSDVLIIQLFDNEMEAHARAPQEGVHKMSNLGVGGAIHSAFKLDGQDILSEARESIEAITKFEPLGLFSLSSDKDEFQEVPPVANAPLRSPQFKTS</sequence>
<feature type="region of interest" description="Disordered" evidence="2">
    <location>
        <begin position="126"/>
        <end position="150"/>
    </location>
</feature>
<dbReference type="Proteomes" id="UP000326532">
    <property type="component" value="Unassembled WGS sequence"/>
</dbReference>
<evidence type="ECO:0000313" key="3">
    <source>
        <dbReference type="EMBL" id="KAB8211438.1"/>
    </source>
</evidence>
<dbReference type="AlphaFoldDB" id="A0A5N6E1W9"/>
<keyword evidence="4" id="KW-1185">Reference proteome</keyword>
<proteinExistence type="inferred from homology"/>
<evidence type="ECO:0000313" key="4">
    <source>
        <dbReference type="Proteomes" id="UP000326532"/>
    </source>
</evidence>